<dbReference type="PROSITE" id="PS00058">
    <property type="entry name" value="DNA_MISMATCH_REPAIR_1"/>
    <property type="match status" value="1"/>
</dbReference>
<proteinExistence type="inferred from homology"/>
<dbReference type="InterPro" id="IPR009071">
    <property type="entry name" value="HMG_box_dom"/>
</dbReference>
<evidence type="ECO:0000259" key="4">
    <source>
        <dbReference type="PROSITE" id="PS50118"/>
    </source>
</evidence>
<accession>A0A9J7XIL9</accession>
<dbReference type="GO" id="GO:0005524">
    <property type="term" value="F:ATP binding"/>
    <property type="evidence" value="ECO:0007669"/>
    <property type="project" value="InterPro"/>
</dbReference>
<feature type="region of interest" description="Disordered" evidence="3">
    <location>
        <begin position="311"/>
        <end position="373"/>
    </location>
</feature>
<feature type="DNA-binding region" description="HMG box" evidence="2">
    <location>
        <begin position="493"/>
        <end position="561"/>
    </location>
</feature>
<dbReference type="Pfam" id="PF00505">
    <property type="entry name" value="HMG_box"/>
    <property type="match status" value="1"/>
</dbReference>
<dbReference type="GO" id="GO:0006298">
    <property type="term" value="P:mismatch repair"/>
    <property type="evidence" value="ECO:0007669"/>
    <property type="project" value="InterPro"/>
</dbReference>
<keyword evidence="6" id="KW-1185">Reference proteome</keyword>
<dbReference type="SUPFAM" id="SSF47095">
    <property type="entry name" value="HMG-box"/>
    <property type="match status" value="1"/>
</dbReference>
<feature type="region of interest" description="Disordered" evidence="3">
    <location>
        <begin position="401"/>
        <end position="425"/>
    </location>
</feature>
<reference evidence="5" key="2">
    <citation type="submission" date="2025-09" db="UniProtKB">
        <authorList>
            <consortium name="Ensembl"/>
        </authorList>
    </citation>
    <scope>IDENTIFICATION</scope>
</reference>
<dbReference type="GO" id="GO:0140664">
    <property type="term" value="F:ATP-dependent DNA damage sensor activity"/>
    <property type="evidence" value="ECO:0007669"/>
    <property type="project" value="InterPro"/>
</dbReference>
<dbReference type="FunFam" id="3.30.565.10:FF:000017">
    <property type="entry name" value="PMS1 homolog 1, mismatch repair system component"/>
    <property type="match status" value="1"/>
</dbReference>
<dbReference type="Gene3D" id="3.30.565.10">
    <property type="entry name" value="Histidine kinase-like ATPase, C-terminal domain"/>
    <property type="match status" value="1"/>
</dbReference>
<keyword evidence="2" id="KW-0539">Nucleus</keyword>
<name>A0A9J7XIL9_CYPCA</name>
<dbReference type="AlphaFoldDB" id="A0A9J7XIL9"/>
<reference evidence="5" key="1">
    <citation type="submission" date="2025-08" db="UniProtKB">
        <authorList>
            <consortium name="Ensembl"/>
        </authorList>
    </citation>
    <scope>IDENTIFICATION</scope>
</reference>
<feature type="region of interest" description="Disordered" evidence="3">
    <location>
        <begin position="508"/>
        <end position="546"/>
    </location>
</feature>
<feature type="compositionally biased region" description="Polar residues" evidence="3">
    <location>
        <begin position="508"/>
        <end position="524"/>
    </location>
</feature>
<dbReference type="PROSITE" id="PS50118">
    <property type="entry name" value="HMG_BOX_2"/>
    <property type="match status" value="1"/>
</dbReference>
<dbReference type="InterPro" id="IPR038973">
    <property type="entry name" value="MutL/Mlh/Pms-like"/>
</dbReference>
<dbReference type="InterPro" id="IPR020568">
    <property type="entry name" value="Ribosomal_Su5_D2-typ_SF"/>
</dbReference>
<evidence type="ECO:0000256" key="1">
    <source>
        <dbReference type="ARBA" id="ARBA00006082"/>
    </source>
</evidence>
<evidence type="ECO:0000313" key="5">
    <source>
        <dbReference type="Ensembl" id="ENSCCRP00000105775.1"/>
    </source>
</evidence>
<dbReference type="SUPFAM" id="SSF55874">
    <property type="entry name" value="ATPase domain of HSP90 chaperone/DNA topoisomerase II/histidine kinase"/>
    <property type="match status" value="1"/>
</dbReference>
<dbReference type="GO" id="GO:0030983">
    <property type="term" value="F:mismatched DNA binding"/>
    <property type="evidence" value="ECO:0007669"/>
    <property type="project" value="InterPro"/>
</dbReference>
<organism evidence="5 6">
    <name type="scientific">Cyprinus carpio carpio</name>
    <dbReference type="NCBI Taxonomy" id="630221"/>
    <lineage>
        <taxon>Eukaryota</taxon>
        <taxon>Metazoa</taxon>
        <taxon>Chordata</taxon>
        <taxon>Craniata</taxon>
        <taxon>Vertebrata</taxon>
        <taxon>Euteleostomi</taxon>
        <taxon>Actinopterygii</taxon>
        <taxon>Neopterygii</taxon>
        <taxon>Teleostei</taxon>
        <taxon>Ostariophysi</taxon>
        <taxon>Cypriniformes</taxon>
        <taxon>Cyprinidae</taxon>
        <taxon>Cyprininae</taxon>
        <taxon>Cyprinus</taxon>
    </lineage>
</organism>
<dbReference type="CDD" id="cd03485">
    <property type="entry name" value="MutL_Trans_hPMS_1_like"/>
    <property type="match status" value="1"/>
</dbReference>
<dbReference type="InterPro" id="IPR002099">
    <property type="entry name" value="MutL/Mlh/PMS"/>
</dbReference>
<dbReference type="SUPFAM" id="SSF54211">
    <property type="entry name" value="Ribosomal protein S5 domain 2-like"/>
    <property type="match status" value="1"/>
</dbReference>
<dbReference type="InterPro" id="IPR013507">
    <property type="entry name" value="DNA_mismatch_S5_2-like"/>
</dbReference>
<dbReference type="Proteomes" id="UP001108240">
    <property type="component" value="Unplaced"/>
</dbReference>
<dbReference type="CDD" id="cd21985">
    <property type="entry name" value="HMG-box_PMS1"/>
    <property type="match status" value="1"/>
</dbReference>
<dbReference type="FunFam" id="3.30.230.10:FF:000030">
    <property type="entry name" value="PMS1 homolog 1, mismatch repair system component"/>
    <property type="match status" value="1"/>
</dbReference>
<dbReference type="InterPro" id="IPR014762">
    <property type="entry name" value="DNA_mismatch_repair_CS"/>
</dbReference>
<keyword evidence="2" id="KW-0238">DNA-binding</keyword>
<dbReference type="Ensembl" id="ENSCCRT00000198887.1">
    <property type="protein sequence ID" value="ENSCCRP00000105775.1"/>
    <property type="gene ID" value="ENSCCRG00000003785.2"/>
</dbReference>
<dbReference type="Pfam" id="PF01119">
    <property type="entry name" value="DNA_mis_repair"/>
    <property type="match status" value="1"/>
</dbReference>
<evidence type="ECO:0000256" key="3">
    <source>
        <dbReference type="SAM" id="MobiDB-lite"/>
    </source>
</evidence>
<dbReference type="GeneTree" id="ENSGT00940000157085"/>
<feature type="compositionally biased region" description="Low complexity" evidence="3">
    <location>
        <begin position="359"/>
        <end position="373"/>
    </location>
</feature>
<dbReference type="GO" id="GO:0032389">
    <property type="term" value="C:MutLalpha complex"/>
    <property type="evidence" value="ECO:0007669"/>
    <property type="project" value="TreeGrafter"/>
</dbReference>
<dbReference type="PANTHER" id="PTHR10073">
    <property type="entry name" value="DNA MISMATCH REPAIR PROTEIN MLH, PMS, MUTL"/>
    <property type="match status" value="1"/>
</dbReference>
<dbReference type="PANTHER" id="PTHR10073:SF54">
    <property type="entry name" value="PMS1 PROTEIN HOMOLOG 1"/>
    <property type="match status" value="1"/>
</dbReference>
<feature type="region of interest" description="Disordered" evidence="3">
    <location>
        <begin position="562"/>
        <end position="590"/>
    </location>
</feature>
<feature type="compositionally biased region" description="Basic and acidic residues" evidence="3">
    <location>
        <begin position="527"/>
        <end position="546"/>
    </location>
</feature>
<feature type="domain" description="HMG box" evidence="4">
    <location>
        <begin position="493"/>
        <end position="561"/>
    </location>
</feature>
<dbReference type="GO" id="GO:0016887">
    <property type="term" value="F:ATP hydrolysis activity"/>
    <property type="evidence" value="ECO:0007669"/>
    <property type="project" value="InterPro"/>
</dbReference>
<protein>
    <submittedName>
        <fullName evidence="5">PMS1 homolog 1, mismatch repair system component</fullName>
    </submittedName>
</protein>
<dbReference type="CDD" id="cd16926">
    <property type="entry name" value="HATPase_MutL-MLH-PMS-like"/>
    <property type="match status" value="1"/>
</dbReference>
<dbReference type="SMART" id="SM01340">
    <property type="entry name" value="DNA_mis_repair"/>
    <property type="match status" value="1"/>
</dbReference>
<dbReference type="InterPro" id="IPR036890">
    <property type="entry name" value="HATPase_C_sf"/>
</dbReference>
<dbReference type="SMART" id="SM00398">
    <property type="entry name" value="HMG"/>
    <property type="match status" value="1"/>
</dbReference>
<dbReference type="Gene3D" id="1.10.30.10">
    <property type="entry name" value="High mobility group box domain"/>
    <property type="match status" value="1"/>
</dbReference>
<dbReference type="Pfam" id="PF13589">
    <property type="entry name" value="HATPase_c_3"/>
    <property type="match status" value="1"/>
</dbReference>
<evidence type="ECO:0000256" key="2">
    <source>
        <dbReference type="PROSITE-ProRule" id="PRU00267"/>
    </source>
</evidence>
<dbReference type="NCBIfam" id="TIGR00585">
    <property type="entry name" value="mutl"/>
    <property type="match status" value="1"/>
</dbReference>
<feature type="compositionally biased region" description="Low complexity" evidence="3">
    <location>
        <begin position="409"/>
        <end position="420"/>
    </location>
</feature>
<evidence type="ECO:0000313" key="6">
    <source>
        <dbReference type="Proteomes" id="UP001108240"/>
    </source>
</evidence>
<comment type="similarity">
    <text evidence="1">Belongs to the DNA mismatch repair MutL/HexB family.</text>
</comment>
<dbReference type="FunFam" id="1.10.30.10:FF:000026">
    <property type="entry name" value="PMS1 homolog 1, mismatch repair system component"/>
    <property type="match status" value="1"/>
</dbReference>
<sequence length="863" mass="95371">MKALPAETVRLLCSSQVITSVLNVVKELVENSLDAGSSSLEVKLENYGLDRIEVRDNGSGIKATDVPVMAVKHYTSKISCHEDLERLETYGFRGEALASLCAISEVVITTRTADDEFSIQYSVDHNGQIVSQKPSHLGEGTTVCAANLFKNLPVRRQYYSNTKKCKEELKRVQNLLMAYAVVKPELRITLSHNKIGIDGFFPKPGSDFNSTSSSTPDKTFIFVNSRPVHHKEILKLIKQYYTSAQSNKESANRRYPFLMMNITIPASTVDVNLTPDKTEVMLQNKEGVLLAVETMLISLYGYSIDNDDLKTGGSRPGVSSVDVPEHTNVVPTPTTDVRLDEPELLEISPTNADKQDGELSLSNTANTSSSSISEDWVINRSSSDFDSINSSLPADDVVMNSTADLNCNSPKPSKSDSGPGQESIVSAESWSTGKAFSNQVTGECLEPVKLHVPKVHEDLGGSTRSSPSKRPSNVIMEKMAKLTAYELISNRSVRQPSSAFSLFEQDTRSQVLQENPRASPQDVTTAVKERWESLGEEDRKKYESKAEKSLNAYNLQRKRAAEGGGQCGEGKKQMSAESSLNKAQGVKRKAPLANQQALDKLFSSQPSSKRSPAKLSKPLPFSIATLKQSLNLLSYQNRSSAQGLRLVNRLASHGAWVVLCGKKLMLLNPFRVEEALLFKRLLENNILPTVRLQTPVQLTDGVLGGPEYMEVLLNMEKDSACFNGDIYFTDPRLVANGFEIKMIPGSLSSERHVEVTGMADCMPFFGIGDLREILQAIKVRDAKTVEQCRPLKVSNYLESEAVRLARQLPLNLTRADVTNTLCRMKQELEEESQACIHRRPFFHDLVTVPETEQDALQIMSNSC</sequence>
<dbReference type="InterPro" id="IPR036910">
    <property type="entry name" value="HMG_box_dom_sf"/>
</dbReference>